<comment type="caution">
    <text evidence="2">The sequence shown here is derived from an EMBL/GenBank/DDBJ whole genome shotgun (WGS) entry which is preliminary data.</text>
</comment>
<name>A0AAE0P324_SORBR</name>
<sequence>MAQYQLVDNVPDLSRSPWSPSWSPKIWTPSQPAPSINRPALVPANVLCSRCSRIVNKSKLISVLLSGDKEQIRKEAQVDFTAEVFFHSRTIRDIVLSAFEGCHICSIISTSEEIYPGDLDRNGSQTGVIQARLKFEAYDEENDEDRLYLCIEDHTSFRIPNEAAEDLEVLDSMLQEDLDIHDRWAAQIDYLRILPIKEKDFLYFQSGPPETDFIPSSTNSRQTFKVIQRWMDDCLRNHPECNENFLTNSKTSTGEKLPTRLISVEEDADGQLAPRLVLPRSSAPGVEFRYLTLSHSWAVTGKSAMLTIANMERFLQQGIPLEELSQTFRDALLITRELGFQYIWIDSLCIIQDSEEDWEKEALTMSDVYGHSSCNISACGGLGIDGCFASRDPLQLFPCRIRQDSQVSDDACAYVFKDEWPPSVRLVDRDTTPLLARGWCVQERLLSARVVYFGADEVFWECCRHVVKESSPPKRWMKDLVSENAPWVSQKARFQELCNLEHAAGDMKAPSRGLELGWVPPHKVKTVEPSILRLYLCWYRIVSDYSFANLTRTTDRLMALAGIAGAIENSRDWTYLAGTWKEFWPLDLLWCFTADDVRRMDSGIQAPSWSWAAKEGRKSFLISVMFNWHSFENSTVTYMSRVVNYFCPSTLSKHRIGSVAAGEPGMTITLKGPVRRGFVGSDLGCFQPEWERRVQLDDRYGFGDSVRVKWDEVPEAGEPVLLLLVVTWEEYELSFQHVGLVLMPERCQSATSGTSGTMYKRVGAWIAHRAERNPQSVFFHGTEAEETVTIC</sequence>
<reference evidence="2" key="2">
    <citation type="submission" date="2023-07" db="EMBL/GenBank/DDBJ databases">
        <authorList>
            <consortium name="Lawrence Berkeley National Laboratory"/>
            <person name="Haridas S."/>
            <person name="Hensen N."/>
            <person name="Bonometti L."/>
            <person name="Westerberg I."/>
            <person name="Brannstrom I.O."/>
            <person name="Guillou S."/>
            <person name="Cros-Aarteil S."/>
            <person name="Calhoun S."/>
            <person name="Kuo A."/>
            <person name="Mondo S."/>
            <person name="Pangilinan J."/>
            <person name="Riley R."/>
            <person name="LaButti K."/>
            <person name="Andreopoulos B."/>
            <person name="Lipzen A."/>
            <person name="Chen C."/>
            <person name="Yanf M."/>
            <person name="Daum C."/>
            <person name="Ng V."/>
            <person name="Clum A."/>
            <person name="Steindorff A."/>
            <person name="Ohm R."/>
            <person name="Martin F."/>
            <person name="Silar P."/>
            <person name="Natvig D."/>
            <person name="Lalanne C."/>
            <person name="Gautier V."/>
            <person name="Ament-velasquez S.L."/>
            <person name="Kruys A."/>
            <person name="Hutchinson M.I."/>
            <person name="Powell A.J."/>
            <person name="Barry K."/>
            <person name="Miller A.N."/>
            <person name="Grigoriev I.V."/>
            <person name="Debuchy R."/>
            <person name="Gladieux P."/>
            <person name="Thoren M.H."/>
            <person name="Johannesson H."/>
        </authorList>
    </citation>
    <scope>NUCLEOTIDE SEQUENCE</scope>
    <source>
        <strain evidence="2">FGSC 1904</strain>
    </source>
</reference>
<evidence type="ECO:0000313" key="3">
    <source>
        <dbReference type="Proteomes" id="UP001281003"/>
    </source>
</evidence>
<dbReference type="AlphaFoldDB" id="A0AAE0P324"/>
<dbReference type="EMBL" id="JAUTDP010000011">
    <property type="protein sequence ID" value="KAK3392389.1"/>
    <property type="molecule type" value="Genomic_DNA"/>
</dbReference>
<gene>
    <name evidence="2" type="ORF">B0T20DRAFT_54941</name>
</gene>
<reference evidence="2" key="1">
    <citation type="journal article" date="2023" name="Mol. Phylogenet. Evol.">
        <title>Genome-scale phylogeny and comparative genomics of the fungal order Sordariales.</title>
        <authorList>
            <person name="Hensen N."/>
            <person name="Bonometti L."/>
            <person name="Westerberg I."/>
            <person name="Brannstrom I.O."/>
            <person name="Guillou S."/>
            <person name="Cros-Aarteil S."/>
            <person name="Calhoun S."/>
            <person name="Haridas S."/>
            <person name="Kuo A."/>
            <person name="Mondo S."/>
            <person name="Pangilinan J."/>
            <person name="Riley R."/>
            <person name="LaButti K."/>
            <person name="Andreopoulos B."/>
            <person name="Lipzen A."/>
            <person name="Chen C."/>
            <person name="Yan M."/>
            <person name="Daum C."/>
            <person name="Ng V."/>
            <person name="Clum A."/>
            <person name="Steindorff A."/>
            <person name="Ohm R.A."/>
            <person name="Martin F."/>
            <person name="Silar P."/>
            <person name="Natvig D.O."/>
            <person name="Lalanne C."/>
            <person name="Gautier V."/>
            <person name="Ament-Velasquez S.L."/>
            <person name="Kruys A."/>
            <person name="Hutchinson M.I."/>
            <person name="Powell A.J."/>
            <person name="Barry K."/>
            <person name="Miller A.N."/>
            <person name="Grigoriev I.V."/>
            <person name="Debuchy R."/>
            <person name="Gladieux P."/>
            <person name="Hiltunen Thoren M."/>
            <person name="Johannesson H."/>
        </authorList>
    </citation>
    <scope>NUCLEOTIDE SEQUENCE</scope>
    <source>
        <strain evidence="2">FGSC 1904</strain>
    </source>
</reference>
<accession>A0AAE0P324</accession>
<evidence type="ECO:0000313" key="2">
    <source>
        <dbReference type="EMBL" id="KAK3392389.1"/>
    </source>
</evidence>
<dbReference type="Proteomes" id="UP001281003">
    <property type="component" value="Unassembled WGS sequence"/>
</dbReference>
<organism evidence="2 3">
    <name type="scientific">Sordaria brevicollis</name>
    <dbReference type="NCBI Taxonomy" id="83679"/>
    <lineage>
        <taxon>Eukaryota</taxon>
        <taxon>Fungi</taxon>
        <taxon>Dikarya</taxon>
        <taxon>Ascomycota</taxon>
        <taxon>Pezizomycotina</taxon>
        <taxon>Sordariomycetes</taxon>
        <taxon>Sordariomycetidae</taxon>
        <taxon>Sordariales</taxon>
        <taxon>Sordariaceae</taxon>
        <taxon>Sordaria</taxon>
    </lineage>
</organism>
<proteinExistence type="predicted"/>
<dbReference type="PANTHER" id="PTHR33112">
    <property type="entry name" value="DOMAIN PROTEIN, PUTATIVE-RELATED"/>
    <property type="match status" value="1"/>
</dbReference>
<feature type="domain" description="Heterokaryon incompatibility" evidence="1">
    <location>
        <begin position="290"/>
        <end position="443"/>
    </location>
</feature>
<dbReference type="InterPro" id="IPR010730">
    <property type="entry name" value="HET"/>
</dbReference>
<protein>
    <submittedName>
        <fullName evidence="2">Heterokaryon incompatibility protein-domain-containing protein</fullName>
    </submittedName>
</protein>
<evidence type="ECO:0000259" key="1">
    <source>
        <dbReference type="Pfam" id="PF06985"/>
    </source>
</evidence>
<keyword evidence="3" id="KW-1185">Reference proteome</keyword>
<dbReference type="Pfam" id="PF06985">
    <property type="entry name" value="HET"/>
    <property type="match status" value="1"/>
</dbReference>
<dbReference type="PANTHER" id="PTHR33112:SF8">
    <property type="entry name" value="HETEROKARYON INCOMPATIBILITY DOMAIN-CONTAINING PROTEIN"/>
    <property type="match status" value="1"/>
</dbReference>